<proteinExistence type="predicted"/>
<evidence type="ECO:0000313" key="1">
    <source>
        <dbReference type="EMBL" id="ADW72911.1"/>
    </source>
</evidence>
<organism evidence="1 2">
    <name type="scientific">Rahnella sp. (strain Y9602)</name>
    <dbReference type="NCBI Taxonomy" id="2703885"/>
    <lineage>
        <taxon>Bacteria</taxon>
        <taxon>Pseudomonadati</taxon>
        <taxon>Pseudomonadota</taxon>
        <taxon>Gammaproteobacteria</taxon>
        <taxon>Enterobacterales</taxon>
        <taxon>Yersiniaceae</taxon>
        <taxon>Rahnella</taxon>
    </lineage>
</organism>
<accession>A0A0H3F6S6</accession>
<gene>
    <name evidence="1" type="ordered locus">Rahaq_1288</name>
</gene>
<reference evidence="2" key="1">
    <citation type="submission" date="2011-01" db="EMBL/GenBank/DDBJ databases">
        <title>Complete sequence of chromosome of Rahnella sp. Y9602.</title>
        <authorList>
            <consortium name="US DOE Joint Genome Institute"/>
            <person name="Lucas S."/>
            <person name="Copeland A."/>
            <person name="Lapidus A."/>
            <person name="Cheng J.-F."/>
            <person name="Goodwin L."/>
            <person name="Pitluck S."/>
            <person name="Lu M."/>
            <person name="Detter J.C."/>
            <person name="Han C."/>
            <person name="Tapia R."/>
            <person name="Land M."/>
            <person name="Hauser L."/>
            <person name="Kyrpides N."/>
            <person name="Ivanova N."/>
            <person name="Ovchinnikova G."/>
            <person name="Pagani I."/>
            <person name="Sobecky P.A."/>
            <person name="Martinez R.J."/>
            <person name="Woyke T."/>
        </authorList>
    </citation>
    <scope>NUCLEOTIDE SEQUENCE [LARGE SCALE GENOMIC DNA]</scope>
    <source>
        <strain evidence="2">Y9602</strain>
    </source>
</reference>
<name>A0A0H3F6S6_RAHSY</name>
<dbReference type="AlphaFoldDB" id="A0A0H3F6S6"/>
<dbReference type="KEGG" id="rah:Rahaq_1288"/>
<dbReference type="HOGENOM" id="CLU_2702155_0_0_6"/>
<evidence type="ECO:0000313" key="2">
    <source>
        <dbReference type="Proteomes" id="UP000007257"/>
    </source>
</evidence>
<dbReference type="Proteomes" id="UP000007257">
    <property type="component" value="Chromosome"/>
</dbReference>
<dbReference type="EMBL" id="CP002505">
    <property type="protein sequence ID" value="ADW72911.1"/>
    <property type="molecule type" value="Genomic_DNA"/>
</dbReference>
<sequence>MHSAGRPLNDKFRIYKQHHSFIICIYNKAHFSQKRTFQKVNKNLLARLPRSGLTAVRRRQIVIGCKSFFPLIQ</sequence>
<protein>
    <submittedName>
        <fullName evidence="1">Uncharacterized protein</fullName>
    </submittedName>
</protein>
<reference evidence="1 2" key="2">
    <citation type="journal article" date="2012" name="J. Bacteriol.">
        <title>Complete Genome Sequence of Rahnella sp. Strain Y9602, a Gammaproteobacterium Isolate from Metal- and Radionuclide-Contaminated Soil.</title>
        <authorList>
            <person name="Martinez R.J."/>
            <person name="Bruce D."/>
            <person name="Detter C."/>
            <person name="Goodwin L.A."/>
            <person name="Han J."/>
            <person name="Han C.S."/>
            <person name="Held B."/>
            <person name="Land M.L."/>
            <person name="Mikhailova N."/>
            <person name="Nolan M."/>
            <person name="Pennacchio L."/>
            <person name="Pitluck S."/>
            <person name="Tapia R."/>
            <person name="Woyke T."/>
            <person name="Sobecky P.A."/>
        </authorList>
    </citation>
    <scope>NUCLEOTIDE SEQUENCE [LARGE SCALE GENOMIC DNA]</scope>
    <source>
        <strain evidence="1 2">Y9602</strain>
    </source>
</reference>